<reference evidence="1 2" key="1">
    <citation type="submission" date="2020-08" db="EMBL/GenBank/DDBJ databases">
        <title>A Genomic Blueprint of the Chicken Gut Microbiome.</title>
        <authorList>
            <person name="Gilroy R."/>
            <person name="Ravi A."/>
            <person name="Getino M."/>
            <person name="Pursley I."/>
            <person name="Horton D.L."/>
            <person name="Alikhan N.-F."/>
            <person name="Baker D."/>
            <person name="Gharbi K."/>
            <person name="Hall N."/>
            <person name="Watson M."/>
            <person name="Adriaenssens E.M."/>
            <person name="Foster-Nyarko E."/>
            <person name="Jarju S."/>
            <person name="Secka A."/>
            <person name="Antonio M."/>
            <person name="Oren A."/>
            <person name="Chaudhuri R."/>
            <person name="La Ragione R.M."/>
            <person name="Hildebrand F."/>
            <person name="Pallen M.J."/>
        </authorList>
    </citation>
    <scope>NUCLEOTIDE SEQUENCE [LARGE SCALE GENOMIC DNA]</scope>
    <source>
        <strain evidence="1 2">Sa3CUA2</strain>
    </source>
</reference>
<evidence type="ECO:0008006" key="3">
    <source>
        <dbReference type="Google" id="ProtNLM"/>
    </source>
</evidence>
<accession>A0ABR8Q9Z0</accession>
<evidence type="ECO:0000313" key="1">
    <source>
        <dbReference type="EMBL" id="MBD7917240.1"/>
    </source>
</evidence>
<evidence type="ECO:0000313" key="2">
    <source>
        <dbReference type="Proteomes" id="UP000604241"/>
    </source>
</evidence>
<proteinExistence type="predicted"/>
<sequence length="389" mass="41999">MTPRRDVFAVARGQYENVGDVLLRRPLLRWARESGSRLHVYVGHSPDGYDEGLALEPDDVVYRSFARWYAALVRSAWAGRASSLFKPGEIQLTLVGTKEHLVMLPAVALVRARGGAVLRVGAGARGFAPLPRALVRPSILLTTFTRWRDEATAAYLGGGPAMPDLGYAEGAGTATLRAARDGADERDVLVVSFRADAEVAPRPYPTPAVVEALRRYAAEEGLETWVVTQVSVDDERSHRLAADLDAHVLGWPQATGHDVQEERLRALYRRARVVLSDRLHVVIAAFTEGAAPVSLQLDASDKAARHLSTIGVHDVTVDATGLDAGTVLERVRTAAGRRADALDALLVARERLDDVRGDVVRLLAGHDARVGPAPVDDAPAGRPEQVRVG</sequence>
<keyword evidence="2" id="KW-1185">Reference proteome</keyword>
<comment type="caution">
    <text evidence="1">The sequence shown here is derived from an EMBL/GenBank/DDBJ whole genome shotgun (WGS) entry which is preliminary data.</text>
</comment>
<name>A0ABR8Q9Z0_9CELL</name>
<dbReference type="Proteomes" id="UP000604241">
    <property type="component" value="Unassembled WGS sequence"/>
</dbReference>
<dbReference type="EMBL" id="JACSQV010000002">
    <property type="protein sequence ID" value="MBD7917240.1"/>
    <property type="molecule type" value="Genomic_DNA"/>
</dbReference>
<protein>
    <recommendedName>
        <fullName evidence="3">Polysaccharide pyruvyl transferase domain-containing protein</fullName>
    </recommendedName>
</protein>
<dbReference type="RefSeq" id="WP_191780200.1">
    <property type="nucleotide sequence ID" value="NZ_JACSQV010000002.1"/>
</dbReference>
<organism evidence="1 2">
    <name type="scientific">Cellulomonas avistercoris</name>
    <dbReference type="NCBI Taxonomy" id="2762242"/>
    <lineage>
        <taxon>Bacteria</taxon>
        <taxon>Bacillati</taxon>
        <taxon>Actinomycetota</taxon>
        <taxon>Actinomycetes</taxon>
        <taxon>Micrococcales</taxon>
        <taxon>Cellulomonadaceae</taxon>
        <taxon>Cellulomonas</taxon>
    </lineage>
</organism>
<gene>
    <name evidence="1" type="ORF">H9657_02975</name>
</gene>